<dbReference type="PANTHER" id="PTHR45902">
    <property type="entry name" value="LATROPHILIN RECEPTOR-LIKE PROTEIN A"/>
    <property type="match status" value="1"/>
</dbReference>
<gene>
    <name evidence="2" type="primary">AVEN_262978_1</name>
    <name evidence="2" type="ORF">NPIL_359401</name>
</gene>
<sequence>MILVFEILLVCGATIVIADSSVGVTLNNIKEMNVHCDYLDNCEQRFGGGDDLSSYTCDCHSICVEYNTCCLDSEYRNSTRLPTPRTDDECLRVYGRTDLSVYMIDKCKNRDIPSEPLCESSAEDSNDPFLMIPVTSSVTGKIYKNYFCAICNENVNEDQVAFWNLRLTGKTQRVQDSTMPNMLYNTTFKSWVVLEDDGSSTTVSVKIEPIDFEDIRRCKPMITACAKEWDDASVKAKCEGNYMARIGFFGADNVTMRFYKNPHCALCNFEDLSKHQCEESFFAIKEHIFDSTLFVKLFVLTNRKTRCEHDQVYDRFAKKCRCNSREFYMEKGKCVSRA</sequence>
<evidence type="ECO:0000313" key="3">
    <source>
        <dbReference type="Proteomes" id="UP000887013"/>
    </source>
</evidence>
<dbReference type="Proteomes" id="UP000887013">
    <property type="component" value="Unassembled WGS sequence"/>
</dbReference>
<dbReference type="InterPro" id="IPR053231">
    <property type="entry name" value="GPCR_LN-TM7"/>
</dbReference>
<accession>A0A8X6N8E8</accession>
<feature type="chain" id="PRO_5036468872" description="SMB domain-containing protein" evidence="1">
    <location>
        <begin position="19"/>
        <end position="338"/>
    </location>
</feature>
<comment type="caution">
    <text evidence="2">The sequence shown here is derived from an EMBL/GenBank/DDBJ whole genome shotgun (WGS) entry which is preliminary data.</text>
</comment>
<dbReference type="EMBL" id="BMAW01055430">
    <property type="protein sequence ID" value="GFT00801.1"/>
    <property type="molecule type" value="Genomic_DNA"/>
</dbReference>
<dbReference type="AlphaFoldDB" id="A0A8X6N8E8"/>
<evidence type="ECO:0008006" key="4">
    <source>
        <dbReference type="Google" id="ProtNLM"/>
    </source>
</evidence>
<reference evidence="2" key="1">
    <citation type="submission" date="2020-08" db="EMBL/GenBank/DDBJ databases">
        <title>Multicomponent nature underlies the extraordinary mechanical properties of spider dragline silk.</title>
        <authorList>
            <person name="Kono N."/>
            <person name="Nakamura H."/>
            <person name="Mori M."/>
            <person name="Yoshida Y."/>
            <person name="Ohtoshi R."/>
            <person name="Malay A.D."/>
            <person name="Moran D.A.P."/>
            <person name="Tomita M."/>
            <person name="Numata K."/>
            <person name="Arakawa K."/>
        </authorList>
    </citation>
    <scope>NUCLEOTIDE SEQUENCE</scope>
</reference>
<dbReference type="OrthoDB" id="6422910at2759"/>
<keyword evidence="3" id="KW-1185">Reference proteome</keyword>
<keyword evidence="1" id="KW-0732">Signal</keyword>
<proteinExistence type="predicted"/>
<dbReference type="PANTHER" id="PTHR45902:SF4">
    <property type="entry name" value="G-PROTEIN COUPLED RECEPTORS FAMILY 2 PROFILE 2 DOMAIN-CONTAINING PROTEIN"/>
    <property type="match status" value="1"/>
</dbReference>
<evidence type="ECO:0000313" key="2">
    <source>
        <dbReference type="EMBL" id="GFT00801.1"/>
    </source>
</evidence>
<organism evidence="2 3">
    <name type="scientific">Nephila pilipes</name>
    <name type="common">Giant wood spider</name>
    <name type="synonym">Nephila maculata</name>
    <dbReference type="NCBI Taxonomy" id="299642"/>
    <lineage>
        <taxon>Eukaryota</taxon>
        <taxon>Metazoa</taxon>
        <taxon>Ecdysozoa</taxon>
        <taxon>Arthropoda</taxon>
        <taxon>Chelicerata</taxon>
        <taxon>Arachnida</taxon>
        <taxon>Araneae</taxon>
        <taxon>Araneomorphae</taxon>
        <taxon>Entelegynae</taxon>
        <taxon>Araneoidea</taxon>
        <taxon>Nephilidae</taxon>
        <taxon>Nephila</taxon>
    </lineage>
</organism>
<feature type="signal peptide" evidence="1">
    <location>
        <begin position="1"/>
        <end position="18"/>
    </location>
</feature>
<name>A0A8X6N8E8_NEPPI</name>
<evidence type="ECO:0000256" key="1">
    <source>
        <dbReference type="SAM" id="SignalP"/>
    </source>
</evidence>
<protein>
    <recommendedName>
        <fullName evidence="4">SMB domain-containing protein</fullName>
    </recommendedName>
</protein>